<dbReference type="Proteomes" id="UP000046392">
    <property type="component" value="Unplaced"/>
</dbReference>
<feature type="region of interest" description="Disordered" evidence="1">
    <location>
        <begin position="209"/>
        <end position="229"/>
    </location>
</feature>
<protein>
    <submittedName>
        <fullName evidence="3">Homeobox domain-containing protein</fullName>
    </submittedName>
</protein>
<evidence type="ECO:0000313" key="3">
    <source>
        <dbReference type="WBParaSite" id="SPAL_0000782800.1"/>
    </source>
</evidence>
<keyword evidence="2" id="KW-1185">Reference proteome</keyword>
<proteinExistence type="predicted"/>
<evidence type="ECO:0000313" key="2">
    <source>
        <dbReference type="Proteomes" id="UP000046392"/>
    </source>
</evidence>
<feature type="compositionally biased region" description="Polar residues" evidence="1">
    <location>
        <begin position="209"/>
        <end position="222"/>
    </location>
</feature>
<dbReference type="AlphaFoldDB" id="A0A0N5BPK4"/>
<evidence type="ECO:0000256" key="1">
    <source>
        <dbReference type="SAM" id="MobiDB-lite"/>
    </source>
</evidence>
<organism evidence="2 3">
    <name type="scientific">Strongyloides papillosus</name>
    <name type="common">Intestinal threadworm</name>
    <dbReference type="NCBI Taxonomy" id="174720"/>
    <lineage>
        <taxon>Eukaryota</taxon>
        <taxon>Metazoa</taxon>
        <taxon>Ecdysozoa</taxon>
        <taxon>Nematoda</taxon>
        <taxon>Chromadorea</taxon>
        <taxon>Rhabditida</taxon>
        <taxon>Tylenchina</taxon>
        <taxon>Panagrolaimomorpha</taxon>
        <taxon>Strongyloidoidea</taxon>
        <taxon>Strongyloididae</taxon>
        <taxon>Strongyloides</taxon>
    </lineage>
</organism>
<accession>A0A0N5BPK4</accession>
<sequence length="311" mass="35001">MSSSNSNMANEVVIKVIIKPNISFTDVSDSYLSQLKIEKTLSLDGKTLVNDLCKEIVEKCCLGHLVGHHQVFFQHSNLEYYPLHSYFPNMNAEIGSFCHLLEGILTVKILVPVESFGFIKMAKVDRVYDSLIKYLLSKMGDETSQSRDPLIQYITNVVKGCPIRQLPLETLIKVDEKLTHALQSSVRSMSEGVPQLPNKDNSLNLSSVPGNSIDNGGSSIPSLNEVDREEVPPGTIAKRRREIKFREEEVAFLEDWYELVEGARPDNCVLQVIADALNSISSRSEPNKIAGKNVFNWWKRRRNSEIESTIC</sequence>
<reference evidence="3" key="1">
    <citation type="submission" date="2017-02" db="UniProtKB">
        <authorList>
            <consortium name="WormBaseParasite"/>
        </authorList>
    </citation>
    <scope>IDENTIFICATION</scope>
</reference>
<name>A0A0N5BPK4_STREA</name>
<dbReference type="WBParaSite" id="SPAL_0000782800.1">
    <property type="protein sequence ID" value="SPAL_0000782800.1"/>
    <property type="gene ID" value="SPAL_0000782800"/>
</dbReference>